<accession>A0ABD1HLH2</accession>
<dbReference type="InterPro" id="IPR018333">
    <property type="entry name" value="Squalene_cyclase"/>
</dbReference>
<dbReference type="Gene3D" id="1.50.10.20">
    <property type="match status" value="1"/>
</dbReference>
<evidence type="ECO:0000313" key="2">
    <source>
        <dbReference type="Proteomes" id="UP001567538"/>
    </source>
</evidence>
<reference evidence="1 2" key="1">
    <citation type="submission" date="2024-06" db="EMBL/GenBank/DDBJ databases">
        <title>A chromosome level genome sequence of Diviner's sage (Salvia divinorum).</title>
        <authorList>
            <person name="Ford S.A."/>
            <person name="Ro D.-K."/>
            <person name="Ness R.W."/>
            <person name="Phillips M.A."/>
        </authorList>
    </citation>
    <scope>NUCLEOTIDE SEQUENCE [LARGE SCALE GENOMIC DNA]</scope>
    <source>
        <strain evidence="1">SAF-2024a</strain>
        <tissue evidence="1">Leaf</tissue>
    </source>
</reference>
<dbReference type="EC" id="5.4.99.39" evidence="1"/>
<dbReference type="AlphaFoldDB" id="A0ABD1HLH2"/>
<keyword evidence="1" id="KW-0413">Isomerase</keyword>
<dbReference type="SUPFAM" id="SSF48239">
    <property type="entry name" value="Terpenoid cyclases/Protein prenyltransferases"/>
    <property type="match status" value="1"/>
</dbReference>
<comment type="caution">
    <text evidence="1">The sequence shown here is derived from an EMBL/GenBank/DDBJ whole genome shotgun (WGS) entry which is preliminary data.</text>
</comment>
<dbReference type="GO" id="GO:0042300">
    <property type="term" value="F:beta-amyrin synthase activity"/>
    <property type="evidence" value="ECO:0007669"/>
    <property type="project" value="UniProtKB-EC"/>
</dbReference>
<name>A0ABD1HLH2_SALDI</name>
<gene>
    <name evidence="1" type="ORF">AAHA92_11542</name>
</gene>
<proteinExistence type="predicted"/>
<evidence type="ECO:0000313" key="1">
    <source>
        <dbReference type="EMBL" id="KAL1555851.1"/>
    </source>
</evidence>
<dbReference type="EMBL" id="JBEAFC010000005">
    <property type="protein sequence ID" value="KAL1555851.1"/>
    <property type="molecule type" value="Genomic_DNA"/>
</dbReference>
<keyword evidence="2" id="KW-1185">Reference proteome</keyword>
<dbReference type="Proteomes" id="UP001567538">
    <property type="component" value="Unassembled WGS sequence"/>
</dbReference>
<protein>
    <submittedName>
        <fullName evidence="1">Beta-amyrin synthase</fullName>
        <ecNumber evidence="1">5.4.99.39</ecNumber>
    </submittedName>
</protein>
<dbReference type="PANTHER" id="PTHR11764">
    <property type="entry name" value="TERPENE CYCLASE/MUTASE FAMILY MEMBER"/>
    <property type="match status" value="1"/>
</dbReference>
<sequence>MSYLYARQFHGPLTDVVLALRDEIHTKPYDQIDWNKARHHCCKEDLYYPHSRVQDLLWDTLNYCSEQLMRRWPLNKIRQKAMDNIKCMRYGAQESRYITTGCVEKSLQMMCWFAHDPNCDEFKHHLARVRDYMWLAEDGMKMQSFGS</sequence>
<dbReference type="InterPro" id="IPR008930">
    <property type="entry name" value="Terpenoid_cyclase/PrenylTrfase"/>
</dbReference>
<dbReference type="PANTHER" id="PTHR11764:SF71">
    <property type="entry name" value="TERPENE CYCLASE_MUTASE FAMILY MEMBER"/>
    <property type="match status" value="1"/>
</dbReference>
<organism evidence="1 2">
    <name type="scientific">Salvia divinorum</name>
    <name type="common">Maria pastora</name>
    <name type="synonym">Diviner's sage</name>
    <dbReference type="NCBI Taxonomy" id="28513"/>
    <lineage>
        <taxon>Eukaryota</taxon>
        <taxon>Viridiplantae</taxon>
        <taxon>Streptophyta</taxon>
        <taxon>Embryophyta</taxon>
        <taxon>Tracheophyta</taxon>
        <taxon>Spermatophyta</taxon>
        <taxon>Magnoliopsida</taxon>
        <taxon>eudicotyledons</taxon>
        <taxon>Gunneridae</taxon>
        <taxon>Pentapetalae</taxon>
        <taxon>asterids</taxon>
        <taxon>lamiids</taxon>
        <taxon>Lamiales</taxon>
        <taxon>Lamiaceae</taxon>
        <taxon>Nepetoideae</taxon>
        <taxon>Mentheae</taxon>
        <taxon>Salviinae</taxon>
        <taxon>Salvia</taxon>
        <taxon>Salvia subgen. Calosphace</taxon>
    </lineage>
</organism>